<keyword evidence="1" id="KW-0472">Membrane</keyword>
<dbReference type="STRING" id="582667.SAMN05192568_105517"/>
<dbReference type="AlphaFoldDB" id="A0A1I4TLA6"/>
<evidence type="ECO:0000256" key="1">
    <source>
        <dbReference type="SAM" id="Phobius"/>
    </source>
</evidence>
<dbReference type="EMBL" id="FOTK01000055">
    <property type="protein sequence ID" value="SFM77522.1"/>
    <property type="molecule type" value="Genomic_DNA"/>
</dbReference>
<keyword evidence="1" id="KW-1133">Transmembrane helix</keyword>
<sequence length="38" mass="4015">MSLSSRVVLLSGVVVPARAFLVVTYVALVSLALPMHFA</sequence>
<keyword evidence="1" id="KW-0812">Transmembrane</keyword>
<dbReference type="Proteomes" id="UP000199048">
    <property type="component" value="Unassembled WGS sequence"/>
</dbReference>
<keyword evidence="3" id="KW-1185">Reference proteome</keyword>
<organism evidence="2 3">
    <name type="scientific">Methylobacterium pseudosasicola</name>
    <dbReference type="NCBI Taxonomy" id="582667"/>
    <lineage>
        <taxon>Bacteria</taxon>
        <taxon>Pseudomonadati</taxon>
        <taxon>Pseudomonadota</taxon>
        <taxon>Alphaproteobacteria</taxon>
        <taxon>Hyphomicrobiales</taxon>
        <taxon>Methylobacteriaceae</taxon>
        <taxon>Methylobacterium</taxon>
    </lineage>
</organism>
<evidence type="ECO:0000313" key="3">
    <source>
        <dbReference type="Proteomes" id="UP000199048"/>
    </source>
</evidence>
<accession>A0A1I4TLA6</accession>
<proteinExistence type="predicted"/>
<reference evidence="3" key="1">
    <citation type="submission" date="2016-10" db="EMBL/GenBank/DDBJ databases">
        <authorList>
            <person name="Varghese N."/>
            <person name="Submissions S."/>
        </authorList>
    </citation>
    <scope>NUCLEOTIDE SEQUENCE [LARGE SCALE GENOMIC DNA]</scope>
    <source>
        <strain evidence="3">BL36</strain>
    </source>
</reference>
<name>A0A1I4TLA6_9HYPH</name>
<evidence type="ECO:0000313" key="2">
    <source>
        <dbReference type="EMBL" id="SFM77522.1"/>
    </source>
</evidence>
<feature type="transmembrane region" description="Helical" evidence="1">
    <location>
        <begin position="7"/>
        <end position="33"/>
    </location>
</feature>
<gene>
    <name evidence="2" type="ORF">SAMN05192568_105517</name>
</gene>
<protein>
    <submittedName>
        <fullName evidence="2">Uncharacterized protein</fullName>
    </submittedName>
</protein>